<dbReference type="Gene3D" id="3.10.20.10">
    <property type="match status" value="2"/>
</dbReference>
<evidence type="ECO:0000259" key="5">
    <source>
        <dbReference type="Pfam" id="PF01775"/>
    </source>
</evidence>
<dbReference type="InterPro" id="IPR021138">
    <property type="entry name" value="Ribosomal_eL20_eukaryotes"/>
</dbReference>
<dbReference type="InterPro" id="IPR028877">
    <property type="entry name" value="Ribosomal_eL20"/>
</dbReference>
<gene>
    <name evidence="6" type="ORF">HPB51_015894</name>
</gene>
<keyword evidence="3 4" id="KW-0687">Ribonucleoprotein</keyword>
<evidence type="ECO:0000256" key="2">
    <source>
        <dbReference type="ARBA" id="ARBA00022980"/>
    </source>
</evidence>
<comment type="similarity">
    <text evidence="1 4">Belongs to the eukaryotic ribosomal protein eL20 family.</text>
</comment>
<evidence type="ECO:0000256" key="3">
    <source>
        <dbReference type="ARBA" id="ARBA00023274"/>
    </source>
</evidence>
<accession>A0A9J6DHL6</accession>
<dbReference type="FunFam" id="3.10.20.10:FF:000001">
    <property type="entry name" value="60S ribosomal protein L18a"/>
    <property type="match status" value="1"/>
</dbReference>
<evidence type="ECO:0000313" key="6">
    <source>
        <dbReference type="EMBL" id="KAH8021498.1"/>
    </source>
</evidence>
<dbReference type="EMBL" id="JABSTU010000009">
    <property type="protein sequence ID" value="KAH8021498.1"/>
    <property type="molecule type" value="Genomic_DNA"/>
</dbReference>
<dbReference type="GO" id="GO:0005840">
    <property type="term" value="C:ribosome"/>
    <property type="evidence" value="ECO:0007669"/>
    <property type="project" value="UniProtKB-KW"/>
</dbReference>
<dbReference type="HAMAP" id="MF_00273">
    <property type="entry name" value="Ribosomal_eL20"/>
    <property type="match status" value="1"/>
</dbReference>
<dbReference type="GO" id="GO:1990904">
    <property type="term" value="C:ribonucleoprotein complex"/>
    <property type="evidence" value="ECO:0007669"/>
    <property type="project" value="UniProtKB-KW"/>
</dbReference>
<dbReference type="InterPro" id="IPR023573">
    <property type="entry name" value="Ribosomal_eL20_dom"/>
</dbReference>
<dbReference type="GO" id="GO:0006412">
    <property type="term" value="P:translation"/>
    <property type="evidence" value="ECO:0007669"/>
    <property type="project" value="InterPro"/>
</dbReference>
<keyword evidence="2 4" id="KW-0689">Ribosomal protein</keyword>
<proteinExistence type="inferred from homology"/>
<dbReference type="VEuPathDB" id="VectorBase:LOC119174793"/>
<dbReference type="AlphaFoldDB" id="A0A9J6DHL6"/>
<feature type="domain" description="Large ribosomal subunit protein eL20" evidence="5">
    <location>
        <begin position="9"/>
        <end position="132"/>
    </location>
</feature>
<sequence length="178" mass="21279">MERCRSGKLKQYEIIGRHLPTEKNKYPALYKMMIFAPDKVVAKSRYWYFTRKLKKMKKTNSEIVSIRRIYDKTPMKVKNFGVWLRYNSRSGTHNMYREYRDMTVSAAVTQCYRDMGARHSARASSIQIIRVEEIPANKCRRPHVKQFHDSKIKFPLPSRINRNFHAPRFTTVRPQAKF</sequence>
<dbReference type="SUPFAM" id="SSF160374">
    <property type="entry name" value="RplX-like"/>
    <property type="match status" value="1"/>
</dbReference>
<reference evidence="6" key="1">
    <citation type="journal article" date="2020" name="Cell">
        <title>Large-Scale Comparative Analyses of Tick Genomes Elucidate Their Genetic Diversity and Vector Capacities.</title>
        <authorList>
            <consortium name="Tick Genome and Microbiome Consortium (TIGMIC)"/>
            <person name="Jia N."/>
            <person name="Wang J."/>
            <person name="Shi W."/>
            <person name="Du L."/>
            <person name="Sun Y."/>
            <person name="Zhan W."/>
            <person name="Jiang J.F."/>
            <person name="Wang Q."/>
            <person name="Zhang B."/>
            <person name="Ji P."/>
            <person name="Bell-Sakyi L."/>
            <person name="Cui X.M."/>
            <person name="Yuan T.T."/>
            <person name="Jiang B.G."/>
            <person name="Yang W.F."/>
            <person name="Lam T.T."/>
            <person name="Chang Q.C."/>
            <person name="Ding S.J."/>
            <person name="Wang X.J."/>
            <person name="Zhu J.G."/>
            <person name="Ruan X.D."/>
            <person name="Zhao L."/>
            <person name="Wei J.T."/>
            <person name="Ye R.Z."/>
            <person name="Que T.C."/>
            <person name="Du C.H."/>
            <person name="Zhou Y.H."/>
            <person name="Cheng J.X."/>
            <person name="Dai P.F."/>
            <person name="Guo W.B."/>
            <person name="Han X.H."/>
            <person name="Huang E.J."/>
            <person name="Li L.F."/>
            <person name="Wei W."/>
            <person name="Gao Y.C."/>
            <person name="Liu J.Z."/>
            <person name="Shao H.Z."/>
            <person name="Wang X."/>
            <person name="Wang C.C."/>
            <person name="Yang T.C."/>
            <person name="Huo Q.B."/>
            <person name="Li W."/>
            <person name="Chen H.Y."/>
            <person name="Chen S.E."/>
            <person name="Zhou L.G."/>
            <person name="Ni X.B."/>
            <person name="Tian J.H."/>
            <person name="Sheng Y."/>
            <person name="Liu T."/>
            <person name="Pan Y.S."/>
            <person name="Xia L.Y."/>
            <person name="Li J."/>
            <person name="Zhao F."/>
            <person name="Cao W.C."/>
        </authorList>
    </citation>
    <scope>NUCLEOTIDE SEQUENCE</scope>
    <source>
        <strain evidence="6">Rmic-2018</strain>
    </source>
</reference>
<dbReference type="PIRSF" id="PIRSF002190">
    <property type="entry name" value="Ribosomal_L18a"/>
    <property type="match status" value="1"/>
</dbReference>
<reference evidence="6" key="2">
    <citation type="submission" date="2021-09" db="EMBL/GenBank/DDBJ databases">
        <authorList>
            <person name="Jia N."/>
            <person name="Wang J."/>
            <person name="Shi W."/>
            <person name="Du L."/>
            <person name="Sun Y."/>
            <person name="Zhan W."/>
            <person name="Jiang J."/>
            <person name="Wang Q."/>
            <person name="Zhang B."/>
            <person name="Ji P."/>
            <person name="Sakyi L.B."/>
            <person name="Cui X."/>
            <person name="Yuan T."/>
            <person name="Jiang B."/>
            <person name="Yang W."/>
            <person name="Lam T.T.-Y."/>
            <person name="Chang Q."/>
            <person name="Ding S."/>
            <person name="Wang X."/>
            <person name="Zhu J."/>
            <person name="Ruan X."/>
            <person name="Zhao L."/>
            <person name="Wei J."/>
            <person name="Que T."/>
            <person name="Du C."/>
            <person name="Cheng J."/>
            <person name="Dai P."/>
            <person name="Han X."/>
            <person name="Huang E."/>
            <person name="Gao Y."/>
            <person name="Liu J."/>
            <person name="Shao H."/>
            <person name="Ye R."/>
            <person name="Li L."/>
            <person name="Wei W."/>
            <person name="Wang X."/>
            <person name="Wang C."/>
            <person name="Huo Q."/>
            <person name="Li W."/>
            <person name="Guo W."/>
            <person name="Chen H."/>
            <person name="Chen S."/>
            <person name="Zhou L."/>
            <person name="Zhou L."/>
            <person name="Ni X."/>
            <person name="Tian J."/>
            <person name="Zhou Y."/>
            <person name="Sheng Y."/>
            <person name="Liu T."/>
            <person name="Pan Y."/>
            <person name="Xia L."/>
            <person name="Li J."/>
            <person name="Zhao F."/>
            <person name="Cao W."/>
        </authorList>
    </citation>
    <scope>NUCLEOTIDE SEQUENCE</scope>
    <source>
        <strain evidence="6">Rmic-2018</strain>
        <tissue evidence="6">Larvae</tissue>
    </source>
</reference>
<organism evidence="6 7">
    <name type="scientific">Rhipicephalus microplus</name>
    <name type="common">Cattle tick</name>
    <name type="synonym">Boophilus microplus</name>
    <dbReference type="NCBI Taxonomy" id="6941"/>
    <lineage>
        <taxon>Eukaryota</taxon>
        <taxon>Metazoa</taxon>
        <taxon>Ecdysozoa</taxon>
        <taxon>Arthropoda</taxon>
        <taxon>Chelicerata</taxon>
        <taxon>Arachnida</taxon>
        <taxon>Acari</taxon>
        <taxon>Parasitiformes</taxon>
        <taxon>Ixodida</taxon>
        <taxon>Ixodoidea</taxon>
        <taxon>Ixodidae</taxon>
        <taxon>Rhipicephalinae</taxon>
        <taxon>Rhipicephalus</taxon>
        <taxon>Boophilus</taxon>
    </lineage>
</organism>
<comment type="caution">
    <text evidence="6">The sequence shown here is derived from an EMBL/GenBank/DDBJ whole genome shotgun (WGS) entry which is preliminary data.</text>
</comment>
<evidence type="ECO:0000313" key="7">
    <source>
        <dbReference type="Proteomes" id="UP000821866"/>
    </source>
</evidence>
<protein>
    <recommendedName>
        <fullName evidence="4">60S ribosomal protein L18a</fullName>
    </recommendedName>
</protein>
<dbReference type="FunFam" id="3.10.20.10:FF:000002">
    <property type="entry name" value="60S ribosomal protein L18a"/>
    <property type="match status" value="1"/>
</dbReference>
<dbReference type="Proteomes" id="UP000821866">
    <property type="component" value="Chromosome 7"/>
</dbReference>
<name>A0A9J6DHL6_RHIMP</name>
<dbReference type="Pfam" id="PF01775">
    <property type="entry name" value="Ribosomal_L18A"/>
    <property type="match status" value="1"/>
</dbReference>
<evidence type="ECO:0000256" key="1">
    <source>
        <dbReference type="ARBA" id="ARBA00009362"/>
    </source>
</evidence>
<dbReference type="PANTHER" id="PTHR10052">
    <property type="entry name" value="60S RIBOSOMAL PROTEIN L18A"/>
    <property type="match status" value="1"/>
</dbReference>
<evidence type="ECO:0000256" key="4">
    <source>
        <dbReference type="PIRNR" id="PIRNR002190"/>
    </source>
</evidence>
<dbReference type="GO" id="GO:0003735">
    <property type="term" value="F:structural constituent of ribosome"/>
    <property type="evidence" value="ECO:0007669"/>
    <property type="project" value="InterPro"/>
</dbReference>
<keyword evidence="7" id="KW-1185">Reference proteome</keyword>